<organism evidence="2 3">
    <name type="scientific">Ilex paraguariensis</name>
    <name type="common">yerba mate</name>
    <dbReference type="NCBI Taxonomy" id="185542"/>
    <lineage>
        <taxon>Eukaryota</taxon>
        <taxon>Viridiplantae</taxon>
        <taxon>Streptophyta</taxon>
        <taxon>Embryophyta</taxon>
        <taxon>Tracheophyta</taxon>
        <taxon>Spermatophyta</taxon>
        <taxon>Magnoliopsida</taxon>
        <taxon>eudicotyledons</taxon>
        <taxon>Gunneridae</taxon>
        <taxon>Pentapetalae</taxon>
        <taxon>asterids</taxon>
        <taxon>campanulids</taxon>
        <taxon>Aquifoliales</taxon>
        <taxon>Aquifoliaceae</taxon>
        <taxon>Ilex</taxon>
    </lineage>
</organism>
<feature type="compositionally biased region" description="Low complexity" evidence="1">
    <location>
        <begin position="1"/>
        <end position="16"/>
    </location>
</feature>
<evidence type="ECO:0000256" key="1">
    <source>
        <dbReference type="SAM" id="MobiDB-lite"/>
    </source>
</evidence>
<feature type="compositionally biased region" description="Polar residues" evidence="1">
    <location>
        <begin position="583"/>
        <end position="593"/>
    </location>
</feature>
<proteinExistence type="predicted"/>
<dbReference type="Proteomes" id="UP001642360">
    <property type="component" value="Unassembled WGS sequence"/>
</dbReference>
<feature type="region of interest" description="Disordered" evidence="1">
    <location>
        <begin position="1"/>
        <end position="80"/>
    </location>
</feature>
<feature type="compositionally biased region" description="Polar residues" evidence="1">
    <location>
        <begin position="267"/>
        <end position="287"/>
    </location>
</feature>
<dbReference type="EMBL" id="CAUOFW020000751">
    <property type="protein sequence ID" value="CAK9136419.1"/>
    <property type="molecule type" value="Genomic_DNA"/>
</dbReference>
<reference evidence="2 3" key="1">
    <citation type="submission" date="2024-02" db="EMBL/GenBank/DDBJ databases">
        <authorList>
            <person name="Vignale AGUSTIN F."/>
            <person name="Sosa J E."/>
            <person name="Modenutti C."/>
        </authorList>
    </citation>
    <scope>NUCLEOTIDE SEQUENCE [LARGE SCALE GENOMIC DNA]</scope>
</reference>
<dbReference type="PANTHER" id="PTHR34367">
    <property type="entry name" value="OS02G0734667 PROTEIN"/>
    <property type="match status" value="1"/>
</dbReference>
<feature type="compositionally biased region" description="Low complexity" evidence="1">
    <location>
        <begin position="132"/>
        <end position="141"/>
    </location>
</feature>
<feature type="compositionally biased region" description="Low complexity" evidence="1">
    <location>
        <begin position="337"/>
        <end position="374"/>
    </location>
</feature>
<sequence length="673" mass="72509">MGSCLSKKSTSSSPSALPKPPDQPESNTQVEKKKPEAETVKKEIFVIKHRKSHERNRRSEEENGEVEKANDLADQGKIGTSKDMVNCGLSNSNGNGNGNGNGIIVAAQVRTSSCTKEEVESILIQCGRLSRSSSTGKAANSGSGGSSDNTNIVQRGRKYSGSKRSYDFGNEVGDHEKKNGNTYKGNGDDDNNVGDGGDDGAVMERIHRHTQRQRNPRSRSSSRGRRTPSRERDQQQQQQQRSGSRERGGSGGRRLSRSPGRRSESPTTSNGVTGATQSSGNVNSTGSRPGKMVSVPATVSSLVMDKSNNGGGAEPISAVAIKRIQVKRNVGDATTGSRSAASPRARSPARANVRASNENQNSQHQQQPLSLSRSNSRKAEQSPYRRNPLSEIDTNVVTCDQLAVPRDKAPNKNIVSQAPMQKPDVENVSKNKAAQGIDNKTTTSKGIPHDTVTPTCRANEQQLIAEEGKGQQPMTCNVAVNVISSGAESFTPQALTRSRSSRKSRDLDANPEALLNPTSSYTALLLEDIQNFHQKNTTNTPAFTLPPCVSKACSILEAVADLNSSTSSNLSCALSDDRRRNPTSEQSNKSNYITPFGANSVGKKRLQTKDPFVESEVVISDDLMQPSFHKYVTVRRGTMGDGDMEEQESSGSNSFVGDQQCWISSSWEATQPI</sequence>
<evidence type="ECO:0000313" key="2">
    <source>
        <dbReference type="EMBL" id="CAK9136419.1"/>
    </source>
</evidence>
<name>A0ABC8R0F4_9AQUA</name>
<dbReference type="PANTHER" id="PTHR34367:SF1">
    <property type="entry name" value="OS04G0528600 PROTEIN"/>
    <property type="match status" value="1"/>
</dbReference>
<dbReference type="InterPro" id="IPR040412">
    <property type="entry name" value="At1g65710-like"/>
</dbReference>
<feature type="compositionally biased region" description="Basic residues" evidence="1">
    <location>
        <begin position="206"/>
        <end position="227"/>
    </location>
</feature>
<feature type="region of interest" description="Disordered" evidence="1">
    <location>
        <begin position="490"/>
        <end position="514"/>
    </location>
</feature>
<accession>A0ABC8R0F4</accession>
<evidence type="ECO:0000313" key="3">
    <source>
        <dbReference type="Proteomes" id="UP001642360"/>
    </source>
</evidence>
<feature type="region of interest" description="Disordered" evidence="1">
    <location>
        <begin position="130"/>
        <end position="293"/>
    </location>
</feature>
<dbReference type="AlphaFoldDB" id="A0ABC8R0F4"/>
<protein>
    <submittedName>
        <fullName evidence="2">Uncharacterized protein</fullName>
    </submittedName>
</protein>
<feature type="region of interest" description="Disordered" evidence="1">
    <location>
        <begin position="567"/>
        <end position="596"/>
    </location>
</feature>
<feature type="compositionally biased region" description="Basic and acidic residues" evidence="1">
    <location>
        <begin position="57"/>
        <end position="71"/>
    </location>
</feature>
<gene>
    <name evidence="2" type="ORF">ILEXP_LOCUS3392</name>
</gene>
<feature type="compositionally biased region" description="Acidic residues" evidence="1">
    <location>
        <begin position="188"/>
        <end position="198"/>
    </location>
</feature>
<feature type="compositionally biased region" description="Basic and acidic residues" evidence="1">
    <location>
        <begin position="30"/>
        <end position="46"/>
    </location>
</feature>
<comment type="caution">
    <text evidence="2">The sequence shown here is derived from an EMBL/GenBank/DDBJ whole genome shotgun (WGS) entry which is preliminary data.</text>
</comment>
<keyword evidence="3" id="KW-1185">Reference proteome</keyword>
<feature type="region of interest" description="Disordered" evidence="1">
    <location>
        <begin position="330"/>
        <end position="392"/>
    </location>
</feature>
<feature type="compositionally biased region" description="Basic residues" evidence="1">
    <location>
        <begin position="47"/>
        <end position="56"/>
    </location>
</feature>